<organism evidence="1 2">
    <name type="scientific">Amycolatopsis rubida</name>
    <dbReference type="NCBI Taxonomy" id="112413"/>
    <lineage>
        <taxon>Bacteria</taxon>
        <taxon>Bacillati</taxon>
        <taxon>Actinomycetota</taxon>
        <taxon>Actinomycetes</taxon>
        <taxon>Pseudonocardiales</taxon>
        <taxon>Pseudonocardiaceae</taxon>
        <taxon>Amycolatopsis</taxon>
    </lineage>
</organism>
<dbReference type="EMBL" id="JAAGNC010000014">
    <property type="protein sequence ID" value="NEC54350.1"/>
    <property type="molecule type" value="Genomic_DNA"/>
</dbReference>
<evidence type="ECO:0000313" key="1">
    <source>
        <dbReference type="EMBL" id="NEC54350.1"/>
    </source>
</evidence>
<reference evidence="1 2" key="1">
    <citation type="submission" date="2020-01" db="EMBL/GenBank/DDBJ databases">
        <title>Insect and environment-associated Actinomycetes.</title>
        <authorList>
            <person name="Currrie C."/>
            <person name="Chevrette M."/>
            <person name="Carlson C."/>
            <person name="Stubbendieck R."/>
            <person name="Wendt-Pienkowski E."/>
        </authorList>
    </citation>
    <scope>NUCLEOTIDE SEQUENCE [LARGE SCALE GENOMIC DNA]</scope>
    <source>
        <strain evidence="1 2">SID8386</strain>
    </source>
</reference>
<dbReference type="NCBIfam" id="NF033212">
    <property type="entry name" value="SapB_AmfS_lanti"/>
    <property type="match status" value="1"/>
</dbReference>
<dbReference type="NCBIfam" id="NF038159">
    <property type="entry name" value="lanthi_III_b"/>
    <property type="match status" value="1"/>
</dbReference>
<name>A0ABX0BJE2_9PSEU</name>
<comment type="caution">
    <text evidence="1">The sequence shown here is derived from an EMBL/GenBank/DDBJ whole genome shotgun (WGS) entry which is preliminary data.</text>
</comment>
<dbReference type="Pfam" id="PF19402">
    <property type="entry name" value="RamS"/>
    <property type="match status" value="1"/>
</dbReference>
<dbReference type="InterPro" id="IPR045825">
    <property type="entry name" value="RamS"/>
</dbReference>
<dbReference type="Proteomes" id="UP000470404">
    <property type="component" value="Unassembled WGS sequence"/>
</dbReference>
<keyword evidence="2" id="KW-1185">Reference proteome</keyword>
<proteinExistence type="predicted"/>
<sequence length="41" mass="4414">MEHVLELQALEAPESQGLDHHGHSHCSTECGESTLSLLLCA</sequence>
<protein>
    <submittedName>
        <fullName evidence="1">SapB/AmfS family lantipeptide</fullName>
    </submittedName>
</protein>
<gene>
    <name evidence="1" type="ORF">G3I59_01660</name>
</gene>
<dbReference type="RefSeq" id="WP_095213858.1">
    <property type="nucleotide sequence ID" value="NZ_JAAGNC010000014.1"/>
</dbReference>
<evidence type="ECO:0000313" key="2">
    <source>
        <dbReference type="Proteomes" id="UP000470404"/>
    </source>
</evidence>
<accession>A0ABX0BJE2</accession>